<dbReference type="Proteomes" id="UP001169217">
    <property type="component" value="Unassembled WGS sequence"/>
</dbReference>
<reference evidence="1" key="1">
    <citation type="submission" date="2023-04" db="EMBL/GenBank/DDBJ databases">
        <title>Colletotrichum limetticola genome sequence.</title>
        <authorList>
            <person name="Baroncelli R."/>
        </authorList>
    </citation>
    <scope>NUCLEOTIDE SEQUENCE</scope>
    <source>
        <strain evidence="1">KLA-Anderson</strain>
    </source>
</reference>
<comment type="caution">
    <text evidence="1">The sequence shown here is derived from an EMBL/GenBank/DDBJ whole genome shotgun (WGS) entry which is preliminary data.</text>
</comment>
<evidence type="ECO:0000313" key="2">
    <source>
        <dbReference type="Proteomes" id="UP001169217"/>
    </source>
</evidence>
<evidence type="ECO:0000313" key="1">
    <source>
        <dbReference type="EMBL" id="KAK0373571.1"/>
    </source>
</evidence>
<protein>
    <submittedName>
        <fullName evidence="1">Uncharacterized protein</fullName>
    </submittedName>
</protein>
<name>A0ABQ9PPX9_9PEZI</name>
<sequence>MQYGRDALSAAENLASKLKKHPKAVDYPNSQYLPPFARVLFLSMKNAVAGKGIELVNAPLTSSSKAPSTVIATECMRMRDTEKIENKKMHRLSAHMVSTDAYLSADIGPSISIPV</sequence>
<dbReference type="EMBL" id="JARUPT010000299">
    <property type="protein sequence ID" value="KAK0373571.1"/>
    <property type="molecule type" value="Genomic_DNA"/>
</dbReference>
<gene>
    <name evidence="1" type="ORF">CLIM01_09062</name>
</gene>
<proteinExistence type="predicted"/>
<keyword evidence="2" id="KW-1185">Reference proteome</keyword>
<organism evidence="1 2">
    <name type="scientific">Colletotrichum limetticola</name>
    <dbReference type="NCBI Taxonomy" id="1209924"/>
    <lineage>
        <taxon>Eukaryota</taxon>
        <taxon>Fungi</taxon>
        <taxon>Dikarya</taxon>
        <taxon>Ascomycota</taxon>
        <taxon>Pezizomycotina</taxon>
        <taxon>Sordariomycetes</taxon>
        <taxon>Hypocreomycetidae</taxon>
        <taxon>Glomerellales</taxon>
        <taxon>Glomerellaceae</taxon>
        <taxon>Colletotrichum</taxon>
        <taxon>Colletotrichum acutatum species complex</taxon>
    </lineage>
</organism>
<accession>A0ABQ9PPX9</accession>